<feature type="region of interest" description="Disordered" evidence="2">
    <location>
        <begin position="263"/>
        <end position="378"/>
    </location>
</feature>
<sequence>MSDSESTAAAPHPTTGGKSIGSIQAQQNLLQGERQPYKSWRKKYRKMRVKFDGALEENKTLFKQEHKLEGTAKRLREELDELLEILLDMNQSPAIPADLRFDVRLPSQRDTSRIVPSNITPEDANEIMAEYTSAVSQGRIPPLDLHIIREQIEDQLAAHDVQALEELERSVPHPLVPNEEELPVEDRGEEPPGYLTSSQEAEYLQRLDAKLGDQLSLDSAAHPPSPHQAELTPRELERHMELLNPQSQHNWLRTHTKMQAMPEDDAESIASHEGGGKPTGRKRGKNLAKQVGDRAMERAYEGMSPSAASGFDEDELHAPEDAPGSGRKRARDPDGSYRAKGGRGGGVRGKRKRPTEEGGGLSKKARMSETFPVSGHEA</sequence>
<keyword evidence="1" id="KW-0175">Coiled coil</keyword>
<dbReference type="GO" id="GO:0031011">
    <property type="term" value="C:Ino80 complex"/>
    <property type="evidence" value="ECO:0007669"/>
    <property type="project" value="InterPro"/>
</dbReference>
<comment type="caution">
    <text evidence="5">The sequence shown here is derived from an EMBL/GenBank/DDBJ whole genome shotgun (WGS) entry which is preliminary data.</text>
</comment>
<feature type="compositionally biased region" description="Polar residues" evidence="2">
    <location>
        <begin position="21"/>
        <end position="30"/>
    </location>
</feature>
<evidence type="ECO:0000256" key="1">
    <source>
        <dbReference type="SAM" id="Coils"/>
    </source>
</evidence>
<dbReference type="Proteomes" id="UP000803884">
    <property type="component" value="Unassembled WGS sequence"/>
</dbReference>
<feature type="domain" description="INO80 complex subunit 3-like middle region" evidence="4">
    <location>
        <begin position="163"/>
        <end position="256"/>
    </location>
</feature>
<evidence type="ECO:0000259" key="3">
    <source>
        <dbReference type="Pfam" id="PF14612"/>
    </source>
</evidence>
<dbReference type="InterPro" id="IPR032742">
    <property type="entry name" value="Iec3_N"/>
</dbReference>
<feature type="region of interest" description="Disordered" evidence="2">
    <location>
        <begin position="168"/>
        <end position="197"/>
    </location>
</feature>
<feature type="compositionally biased region" description="Basic and acidic residues" evidence="2">
    <location>
        <begin position="291"/>
        <end position="300"/>
    </location>
</feature>
<keyword evidence="6" id="KW-1185">Reference proteome</keyword>
<name>A0AB34L3Z2_9PEZI</name>
<organism evidence="5 6">
    <name type="scientific">Cladosporium halotolerans</name>
    <dbReference type="NCBI Taxonomy" id="1052096"/>
    <lineage>
        <taxon>Eukaryota</taxon>
        <taxon>Fungi</taxon>
        <taxon>Dikarya</taxon>
        <taxon>Ascomycota</taxon>
        <taxon>Pezizomycotina</taxon>
        <taxon>Dothideomycetes</taxon>
        <taxon>Dothideomycetidae</taxon>
        <taxon>Cladosporiales</taxon>
        <taxon>Cladosporiaceae</taxon>
        <taxon>Cladosporium</taxon>
    </lineage>
</organism>
<feature type="region of interest" description="Disordered" evidence="2">
    <location>
        <begin position="1"/>
        <end position="37"/>
    </location>
</feature>
<proteinExistence type="predicted"/>
<dbReference type="Pfam" id="PF14612">
    <property type="entry name" value="Ino80_Iec3"/>
    <property type="match status" value="1"/>
</dbReference>
<dbReference type="GO" id="GO:0006338">
    <property type="term" value="P:chromatin remodeling"/>
    <property type="evidence" value="ECO:0007669"/>
    <property type="project" value="InterPro"/>
</dbReference>
<protein>
    <submittedName>
        <fullName evidence="5">Uncharacterized protein</fullName>
    </submittedName>
</protein>
<dbReference type="GeneID" id="96002672"/>
<reference evidence="5 6" key="1">
    <citation type="journal article" date="2020" name="Microbiol. Resour. Announc.">
        <title>Draft Genome Sequence of a Cladosporium Species Isolated from the Mesophotic Ascidian Didemnum maculosum.</title>
        <authorList>
            <person name="Gioti A."/>
            <person name="Siaperas R."/>
            <person name="Nikolaivits E."/>
            <person name="Le Goff G."/>
            <person name="Ouazzani J."/>
            <person name="Kotoulas G."/>
            <person name="Topakas E."/>
        </authorList>
    </citation>
    <scope>NUCLEOTIDE SEQUENCE [LARGE SCALE GENOMIC DNA]</scope>
    <source>
        <strain evidence="5 6">TM138-S3</strain>
    </source>
</reference>
<evidence type="ECO:0000256" key="2">
    <source>
        <dbReference type="SAM" id="MobiDB-lite"/>
    </source>
</evidence>
<evidence type="ECO:0000259" key="4">
    <source>
        <dbReference type="Pfam" id="PF24244"/>
    </source>
</evidence>
<feature type="coiled-coil region" evidence="1">
    <location>
        <begin position="65"/>
        <end position="92"/>
    </location>
</feature>
<accession>A0AB34L3Z2</accession>
<gene>
    <name evidence="5" type="ORF">WHR41_01228</name>
</gene>
<dbReference type="AlphaFoldDB" id="A0AB34L3Z2"/>
<dbReference type="Pfam" id="PF24244">
    <property type="entry name" value="Iec3-like_M"/>
    <property type="match status" value="1"/>
</dbReference>
<feature type="domain" description="INO80 complex subunit 3 N-terminal" evidence="3">
    <location>
        <begin position="38"/>
        <end position="106"/>
    </location>
</feature>
<dbReference type="RefSeq" id="XP_069233211.1">
    <property type="nucleotide sequence ID" value="XM_069369834.1"/>
</dbReference>
<evidence type="ECO:0000313" key="6">
    <source>
        <dbReference type="Proteomes" id="UP000803884"/>
    </source>
</evidence>
<dbReference type="EMBL" id="JAAQHG020000003">
    <property type="protein sequence ID" value="KAL1590106.1"/>
    <property type="molecule type" value="Genomic_DNA"/>
</dbReference>
<dbReference type="InterPro" id="IPR055449">
    <property type="entry name" value="Iec3-like_M"/>
</dbReference>
<evidence type="ECO:0000313" key="5">
    <source>
        <dbReference type="EMBL" id="KAL1590106.1"/>
    </source>
</evidence>